<evidence type="ECO:0000313" key="4">
    <source>
        <dbReference type="EMBL" id="TQV76453.1"/>
    </source>
</evidence>
<name>A0A545TGV5_9GAMM</name>
<reference evidence="4 5" key="1">
    <citation type="submission" date="2019-06" db="EMBL/GenBank/DDBJ databases">
        <title>Draft genome of Aliikangiella marina GYP-15.</title>
        <authorList>
            <person name="Wang G."/>
        </authorList>
    </citation>
    <scope>NUCLEOTIDE SEQUENCE [LARGE SCALE GENOMIC DNA]</scope>
    <source>
        <strain evidence="4 5">GYP-15</strain>
    </source>
</reference>
<dbReference type="Gene3D" id="2.180.10.10">
    <property type="entry name" value="RHS repeat-associated core"/>
    <property type="match status" value="2"/>
</dbReference>
<accession>A0A545TGV5</accession>
<feature type="region of interest" description="Disordered" evidence="2">
    <location>
        <begin position="434"/>
        <end position="456"/>
    </location>
</feature>
<evidence type="ECO:0000256" key="1">
    <source>
        <dbReference type="ARBA" id="ARBA00022737"/>
    </source>
</evidence>
<dbReference type="Pfam" id="PF25023">
    <property type="entry name" value="TEN_YD-shell"/>
    <property type="match status" value="2"/>
</dbReference>
<dbReference type="RefSeq" id="WP_142887814.1">
    <property type="nucleotide sequence ID" value="NZ_VIKR01000001.1"/>
</dbReference>
<gene>
    <name evidence="4" type="ORF">FLL45_00360</name>
</gene>
<feature type="domain" description="Teneurin-like YD-shell" evidence="3">
    <location>
        <begin position="993"/>
        <end position="1093"/>
    </location>
</feature>
<keyword evidence="5" id="KW-1185">Reference proteome</keyword>
<dbReference type="PANTHER" id="PTHR32305">
    <property type="match status" value="1"/>
</dbReference>
<evidence type="ECO:0000256" key="2">
    <source>
        <dbReference type="SAM" id="MobiDB-lite"/>
    </source>
</evidence>
<dbReference type="PANTHER" id="PTHR32305:SF15">
    <property type="entry name" value="PROTEIN RHSA-RELATED"/>
    <property type="match status" value="1"/>
</dbReference>
<dbReference type="OrthoDB" id="9806238at2"/>
<dbReference type="InterPro" id="IPR056823">
    <property type="entry name" value="TEN-like_YD-shell"/>
</dbReference>
<dbReference type="InterPro" id="IPR031325">
    <property type="entry name" value="RHS_repeat"/>
</dbReference>
<evidence type="ECO:0000313" key="5">
    <source>
        <dbReference type="Proteomes" id="UP000317839"/>
    </source>
</evidence>
<sequence length="1316" mass="146289">MRTFKSYLLGILGISGLVLSKSAVSGIDQELTLPSTAWQVEVKGEFTVLDDSLGGESIDFSNGGLSFRHVDVSIPGNSGPAIEFARNYRIDGIDYSGNVLGGWTPDIPFITYRLDRDVSSSIDNGTSTPDTCFMEVLPRLAGAADGVGHKKIWGNIRMSIPGAGMKVLVKPATNSVNHPYDDDVTTWLSKTGTTSDNWKIYCGGAIKNVTGTGIIAVSPEGRQFHFDQFTKRYAGWESHFESNTRGGGDDSDALHFNHTFHHLLYATKVVEPNGSYVEYNFDNFGYLASITASDGRRIDINYNAPLFESIPASTYDLVAVPYEAATKTIKEVKANGRTWKYEYAASTDANYHTGYQRNLRSVVLPDNRKWTFNLPLQNNRATEYYNSSRCWEPDKYQGQTHYGSWVKRFPSTIYVEHPHGVRVDYELEMIKDAGGRKNTSNAPETEVDENLNDPTKSCESKFSNFTSSLAVISKKVRNTDGSQYEWSASYDESNQCRAPSISTIPTKLRTVIDPEGIERRQYYYCGSDQYGHDEHGKLAREDIYEGTTLLERTDYSYVSESFTKPFGYGFPNSGFEQTNTVLSQKIIKRGSDVYTTSLAYDLDPSKTEYDFGLPKQVTTSSTLQSGNRTAIYDYRFDKTNWILGDILSINKNGKLFDQVVYDDIGRPTEHRRFGVRVASYKYSTVNGTQLGTLTEYTDALGNKTKFSNYHRGAARTVIRPDNKTVIRTVDDNGWVTSVTNARGDLFSYQYNNVGWLTNIDRPTPWNDTLITYSGLGNGLMQSTTRGDLRTTKIFDGFLRPVLVKNEAVSGVGISSYIATQFDNNGRVSFSSFPSTNSNPSDGVNNTYDGLGRLTQVKENVAPNATSTFTFLSNNRIRETNANGHITTMTKSGYGHPDDGHVTLIQSPENTNTAMTYDIYGNMLSVRQYGTHNGVTTDQTQLYSYDARNRLCRHYVPEVNSTLYAYNNADQMIGYAAGQSGTSGCASLPAAAKIEMTYDSMGNNTAVNFPDSTTNITKTYDVSGNLATINRGGANWSYQYNALDLITQESLSIDGRSFSVDYEYDSLGHLKSILYPSGKTTSVTVNALGQMTKVGNYVTDANYFANGSLKDFTFGNGATYSATQNSRLLPTAMKLHNGAGTQLAAQRFEWDSNRNIDRILDDVDSQYNINMTYDGLDRLVNANGFWGTGTISYDSLGNIRSKIMGSQSLTYNYDSLNRLSNVSGGVTRSFSYDSRGNVINNGVRSFTYNLGNIMTDSGTLNYVYDGHDRRVSKTKDGKTEYSFYSQSGTLMYRQKSNGDHSDYIRLGDRLITILESR</sequence>
<protein>
    <submittedName>
        <fullName evidence="4">RHS repeat protein</fullName>
    </submittedName>
</protein>
<keyword evidence="1" id="KW-0677">Repeat</keyword>
<feature type="domain" description="Teneurin-like YD-shell" evidence="3">
    <location>
        <begin position="1143"/>
        <end position="1276"/>
    </location>
</feature>
<dbReference type="InterPro" id="IPR050708">
    <property type="entry name" value="T6SS_VgrG/RHS"/>
</dbReference>
<organism evidence="4 5">
    <name type="scientific">Aliikangiella marina</name>
    <dbReference type="NCBI Taxonomy" id="1712262"/>
    <lineage>
        <taxon>Bacteria</taxon>
        <taxon>Pseudomonadati</taxon>
        <taxon>Pseudomonadota</taxon>
        <taxon>Gammaproteobacteria</taxon>
        <taxon>Oceanospirillales</taxon>
        <taxon>Pleioneaceae</taxon>
        <taxon>Aliikangiella</taxon>
    </lineage>
</organism>
<dbReference type="Pfam" id="PF05593">
    <property type="entry name" value="RHS_repeat"/>
    <property type="match status" value="1"/>
</dbReference>
<proteinExistence type="predicted"/>
<comment type="caution">
    <text evidence="4">The sequence shown here is derived from an EMBL/GenBank/DDBJ whole genome shotgun (WGS) entry which is preliminary data.</text>
</comment>
<dbReference type="Proteomes" id="UP000317839">
    <property type="component" value="Unassembled WGS sequence"/>
</dbReference>
<dbReference type="EMBL" id="VIKR01000001">
    <property type="protein sequence ID" value="TQV76453.1"/>
    <property type="molecule type" value="Genomic_DNA"/>
</dbReference>
<evidence type="ECO:0000259" key="3">
    <source>
        <dbReference type="Pfam" id="PF25023"/>
    </source>
</evidence>